<dbReference type="CDD" id="cd00041">
    <property type="entry name" value="CUB"/>
    <property type="match status" value="1"/>
</dbReference>
<feature type="signal peptide" evidence="4">
    <location>
        <begin position="1"/>
        <end position="18"/>
    </location>
</feature>
<dbReference type="PANTHER" id="PTHR24251">
    <property type="entry name" value="OVOCHYMASE-RELATED"/>
    <property type="match status" value="1"/>
</dbReference>
<dbReference type="InterPro" id="IPR002035">
    <property type="entry name" value="VWF_A"/>
</dbReference>
<name>A0A914CJB5_9BILA</name>
<organism evidence="7 8">
    <name type="scientific">Acrobeloides nanus</name>
    <dbReference type="NCBI Taxonomy" id="290746"/>
    <lineage>
        <taxon>Eukaryota</taxon>
        <taxon>Metazoa</taxon>
        <taxon>Ecdysozoa</taxon>
        <taxon>Nematoda</taxon>
        <taxon>Chromadorea</taxon>
        <taxon>Rhabditida</taxon>
        <taxon>Tylenchina</taxon>
        <taxon>Cephalobomorpha</taxon>
        <taxon>Cephaloboidea</taxon>
        <taxon>Cephalobidae</taxon>
        <taxon>Acrobeloides</taxon>
    </lineage>
</organism>
<dbReference type="AlphaFoldDB" id="A0A914CJB5"/>
<keyword evidence="7" id="KW-1185">Reference proteome</keyword>
<dbReference type="PANTHER" id="PTHR24251:SF37">
    <property type="entry name" value="CUB DOMAIN-CONTAINING PROTEIN"/>
    <property type="match status" value="1"/>
</dbReference>
<keyword evidence="1" id="KW-0677">Repeat</keyword>
<evidence type="ECO:0000259" key="6">
    <source>
        <dbReference type="PROSITE" id="PS50234"/>
    </source>
</evidence>
<dbReference type="SMART" id="SM00042">
    <property type="entry name" value="CUB"/>
    <property type="match status" value="1"/>
</dbReference>
<feature type="domain" description="CUB" evidence="5">
    <location>
        <begin position="46"/>
        <end position="160"/>
    </location>
</feature>
<evidence type="ECO:0000256" key="1">
    <source>
        <dbReference type="ARBA" id="ARBA00022737"/>
    </source>
</evidence>
<feature type="domain" description="VWFA" evidence="6">
    <location>
        <begin position="169"/>
        <end position="354"/>
    </location>
</feature>
<evidence type="ECO:0000313" key="8">
    <source>
        <dbReference type="WBParaSite" id="ACRNAN_scaffold1098.g24678.t1"/>
    </source>
</evidence>
<reference evidence="8" key="1">
    <citation type="submission" date="2022-11" db="UniProtKB">
        <authorList>
            <consortium name="WormBaseParasite"/>
        </authorList>
    </citation>
    <scope>IDENTIFICATION</scope>
</reference>
<dbReference type="SUPFAM" id="SSF49854">
    <property type="entry name" value="Spermadhesin, CUB domain"/>
    <property type="match status" value="1"/>
</dbReference>
<evidence type="ECO:0000256" key="2">
    <source>
        <dbReference type="ARBA" id="ARBA00023157"/>
    </source>
</evidence>
<dbReference type="Proteomes" id="UP000887540">
    <property type="component" value="Unplaced"/>
</dbReference>
<dbReference type="Gene3D" id="3.40.50.410">
    <property type="entry name" value="von Willebrand factor, type A domain"/>
    <property type="match status" value="1"/>
</dbReference>
<comment type="caution">
    <text evidence="3">Lacks conserved residue(s) required for the propagation of feature annotation.</text>
</comment>
<dbReference type="PROSITE" id="PS01180">
    <property type="entry name" value="CUB"/>
    <property type="match status" value="1"/>
</dbReference>
<dbReference type="PROSITE" id="PS50234">
    <property type="entry name" value="VWFA"/>
    <property type="match status" value="1"/>
</dbReference>
<accession>A0A914CJB5</accession>
<dbReference type="WBParaSite" id="ACRNAN_scaffold1098.g24678.t1">
    <property type="protein sequence ID" value="ACRNAN_scaffold1098.g24678.t1"/>
    <property type="gene ID" value="ACRNAN_scaffold1098.g24678"/>
</dbReference>
<dbReference type="InterPro" id="IPR000859">
    <property type="entry name" value="CUB_dom"/>
</dbReference>
<proteinExistence type="predicted"/>
<dbReference type="Pfam" id="PF00431">
    <property type="entry name" value="CUB"/>
    <property type="match status" value="1"/>
</dbReference>
<evidence type="ECO:0000256" key="4">
    <source>
        <dbReference type="SAM" id="SignalP"/>
    </source>
</evidence>
<feature type="disulfide bond" evidence="3">
    <location>
        <begin position="46"/>
        <end position="73"/>
    </location>
</feature>
<protein>
    <submittedName>
        <fullName evidence="8">CUB domain-containing protein</fullName>
    </submittedName>
</protein>
<feature type="chain" id="PRO_5037548158" evidence="4">
    <location>
        <begin position="19"/>
        <end position="368"/>
    </location>
</feature>
<evidence type="ECO:0000256" key="3">
    <source>
        <dbReference type="PROSITE-ProRule" id="PRU00059"/>
    </source>
</evidence>
<dbReference type="InterPro" id="IPR036465">
    <property type="entry name" value="vWFA_dom_sf"/>
</dbReference>
<dbReference type="Gene3D" id="2.60.120.290">
    <property type="entry name" value="Spermadhesin, CUB domain"/>
    <property type="match status" value="1"/>
</dbReference>
<keyword evidence="2 3" id="KW-1015">Disulfide bond</keyword>
<dbReference type="SUPFAM" id="SSF53300">
    <property type="entry name" value="vWA-like"/>
    <property type="match status" value="1"/>
</dbReference>
<evidence type="ECO:0000259" key="5">
    <source>
        <dbReference type="PROSITE" id="PS01180"/>
    </source>
</evidence>
<dbReference type="InterPro" id="IPR035914">
    <property type="entry name" value="Sperma_CUB_dom_sf"/>
</dbReference>
<evidence type="ECO:0000313" key="7">
    <source>
        <dbReference type="Proteomes" id="UP000887540"/>
    </source>
</evidence>
<sequence length="368" mass="40825">MMWTSALFFLVLLYFASALTPLKKQFKTAKKTHKIEVDGVKGFEGCPYDNDFYYTGVITSPYYPNNYPNNDHCYYWLSASYGNVLRFNFTHFDLETCCDYVVIYDGYGEASPILAQFGGKNATAAKPSGLLYSANRYALMEFITDPVVTKTGFRLEYDSVATVTPCNRDIILVINGLSSVGTQANFVKQLQFIANNLVAGWDVSTTNKVRVAINLQVDQDYAVVYDTVQFPDTKTLQATILGLTDDVPDVTQNNGSDFESLFRYGDGDLQQTFLLRQGISTVVIIFVAQNPNNDQDYYEATDFAHAMRDQSDVKVITIAMGTGIDVTKVGRLSYGQGFYFGADYSQLATLATPVNKAICQTEAAICGP</sequence>
<keyword evidence="4" id="KW-0732">Signal</keyword>